<feature type="domain" description="GSKIP" evidence="3">
    <location>
        <begin position="52"/>
        <end position="137"/>
    </location>
</feature>
<dbReference type="Pfam" id="PF05303">
    <property type="entry name" value="GSKIP_dom"/>
    <property type="match status" value="1"/>
</dbReference>
<evidence type="ECO:0000313" key="5">
    <source>
        <dbReference type="Proteomes" id="UP000270296"/>
    </source>
</evidence>
<dbReference type="GO" id="GO:0005737">
    <property type="term" value="C:cytoplasm"/>
    <property type="evidence" value="ECO:0007669"/>
    <property type="project" value="TreeGrafter"/>
</dbReference>
<protein>
    <submittedName>
        <fullName evidence="6">DUF727 domain-containing protein</fullName>
    </submittedName>
</protein>
<sequence>MEPRPNPSAAGCRTSAGCTSSDSSAKGVRCCFKSAMGNSRQDSECGSKLERDVIKCIHSMCDHVQELCVSQALPRTPKILFLNLTLRGGGKYCVEVTEAGWRVTSLHHDSMQGDIPSLMLHIKYFDSLKALIDYVSATETQRKKSRPLLVAAGQ</sequence>
<comment type="similarity">
    <text evidence="1">Belongs to the GSKIP family.</text>
</comment>
<feature type="region of interest" description="Disordered" evidence="2">
    <location>
        <begin position="1"/>
        <end position="25"/>
    </location>
</feature>
<name>A0A183J326_9BILA</name>
<evidence type="ECO:0000259" key="3">
    <source>
        <dbReference type="Pfam" id="PF05303"/>
    </source>
</evidence>
<dbReference type="PANTHER" id="PTHR12490:SF4">
    <property type="entry name" value="GSK3B-INTERACTING PROTEIN"/>
    <property type="match status" value="1"/>
</dbReference>
<dbReference type="Proteomes" id="UP000270296">
    <property type="component" value="Unassembled WGS sequence"/>
</dbReference>
<gene>
    <name evidence="4" type="ORF">SBAD_LOCUS10274</name>
</gene>
<proteinExistence type="inferred from homology"/>
<dbReference type="GO" id="GO:0060828">
    <property type="term" value="P:regulation of canonical Wnt signaling pathway"/>
    <property type="evidence" value="ECO:0007669"/>
    <property type="project" value="InterPro"/>
</dbReference>
<dbReference type="Gene3D" id="3.30.2280.10">
    <property type="entry name" value="Hypothetical protein (hspc210)"/>
    <property type="match status" value="1"/>
</dbReference>
<dbReference type="PANTHER" id="PTHR12490">
    <property type="entry name" value="GSK3B-INTERACTING PROTEIN"/>
    <property type="match status" value="1"/>
</dbReference>
<dbReference type="InterPro" id="IPR007967">
    <property type="entry name" value="GSKIP_dom"/>
</dbReference>
<evidence type="ECO:0000313" key="6">
    <source>
        <dbReference type="WBParaSite" id="SBAD_0001063801-mRNA-1"/>
    </source>
</evidence>
<evidence type="ECO:0000313" key="4">
    <source>
        <dbReference type="EMBL" id="VDP30426.1"/>
    </source>
</evidence>
<dbReference type="SUPFAM" id="SSF103107">
    <property type="entry name" value="Hypothetical protein c14orf129, hspc210"/>
    <property type="match status" value="1"/>
</dbReference>
<dbReference type="GO" id="GO:0051018">
    <property type="term" value="F:protein kinase A binding"/>
    <property type="evidence" value="ECO:0007669"/>
    <property type="project" value="TreeGrafter"/>
</dbReference>
<accession>A0A183J326</accession>
<dbReference type="GO" id="GO:0019207">
    <property type="term" value="F:kinase regulator activity"/>
    <property type="evidence" value="ECO:0007669"/>
    <property type="project" value="TreeGrafter"/>
</dbReference>
<evidence type="ECO:0000256" key="1">
    <source>
        <dbReference type="ARBA" id="ARBA00009571"/>
    </source>
</evidence>
<dbReference type="AlphaFoldDB" id="A0A183J326"/>
<organism evidence="6">
    <name type="scientific">Soboliphyme baturini</name>
    <dbReference type="NCBI Taxonomy" id="241478"/>
    <lineage>
        <taxon>Eukaryota</taxon>
        <taxon>Metazoa</taxon>
        <taxon>Ecdysozoa</taxon>
        <taxon>Nematoda</taxon>
        <taxon>Enoplea</taxon>
        <taxon>Dorylaimia</taxon>
        <taxon>Dioctophymatida</taxon>
        <taxon>Dioctophymatoidea</taxon>
        <taxon>Soboliphymatidae</taxon>
        <taxon>Soboliphyme</taxon>
    </lineage>
</organism>
<reference evidence="4 5" key="2">
    <citation type="submission" date="2018-11" db="EMBL/GenBank/DDBJ databases">
        <authorList>
            <consortium name="Pathogen Informatics"/>
        </authorList>
    </citation>
    <scope>NUCLEOTIDE SEQUENCE [LARGE SCALE GENOMIC DNA]</scope>
</reference>
<dbReference type="EMBL" id="UZAM01013851">
    <property type="protein sequence ID" value="VDP30426.1"/>
    <property type="molecule type" value="Genomic_DNA"/>
</dbReference>
<dbReference type="WBParaSite" id="SBAD_0001063801-mRNA-1">
    <property type="protein sequence ID" value="SBAD_0001063801-mRNA-1"/>
    <property type="gene ID" value="SBAD_0001063801"/>
</dbReference>
<dbReference type="OrthoDB" id="5804279at2759"/>
<evidence type="ECO:0000256" key="2">
    <source>
        <dbReference type="SAM" id="MobiDB-lite"/>
    </source>
</evidence>
<dbReference type="InterPro" id="IPR023231">
    <property type="entry name" value="GSKIP_dom_sf"/>
</dbReference>
<dbReference type="InterPro" id="IPR037395">
    <property type="entry name" value="GSKIP"/>
</dbReference>
<keyword evidence="5" id="KW-1185">Reference proteome</keyword>
<reference evidence="6" key="1">
    <citation type="submission" date="2016-06" db="UniProtKB">
        <authorList>
            <consortium name="WormBaseParasite"/>
        </authorList>
    </citation>
    <scope>IDENTIFICATION</scope>
</reference>